<evidence type="ECO:0000313" key="3">
    <source>
        <dbReference type="Proteomes" id="UP000683360"/>
    </source>
</evidence>
<feature type="compositionally biased region" description="Polar residues" evidence="1">
    <location>
        <begin position="157"/>
        <end position="167"/>
    </location>
</feature>
<keyword evidence="3" id="KW-1185">Reference proteome</keyword>
<comment type="caution">
    <text evidence="2">The sequence shown here is derived from an EMBL/GenBank/DDBJ whole genome shotgun (WGS) entry which is preliminary data.</text>
</comment>
<feature type="region of interest" description="Disordered" evidence="1">
    <location>
        <begin position="157"/>
        <end position="182"/>
    </location>
</feature>
<dbReference type="OrthoDB" id="10434854at2759"/>
<organism evidence="2 3">
    <name type="scientific">Mytilus edulis</name>
    <name type="common">Blue mussel</name>
    <dbReference type="NCBI Taxonomy" id="6550"/>
    <lineage>
        <taxon>Eukaryota</taxon>
        <taxon>Metazoa</taxon>
        <taxon>Spiralia</taxon>
        <taxon>Lophotrochozoa</taxon>
        <taxon>Mollusca</taxon>
        <taxon>Bivalvia</taxon>
        <taxon>Autobranchia</taxon>
        <taxon>Pteriomorphia</taxon>
        <taxon>Mytilida</taxon>
        <taxon>Mytiloidea</taxon>
        <taxon>Mytilidae</taxon>
        <taxon>Mytilinae</taxon>
        <taxon>Mytilus</taxon>
    </lineage>
</organism>
<dbReference type="Proteomes" id="UP000683360">
    <property type="component" value="Unassembled WGS sequence"/>
</dbReference>
<evidence type="ECO:0000256" key="1">
    <source>
        <dbReference type="SAM" id="MobiDB-lite"/>
    </source>
</evidence>
<protein>
    <submittedName>
        <fullName evidence="2">Uncharacterized protein</fullName>
    </submittedName>
</protein>
<name>A0A8S3V846_MYTED</name>
<reference evidence="2" key="1">
    <citation type="submission" date="2021-03" db="EMBL/GenBank/DDBJ databases">
        <authorList>
            <person name="Bekaert M."/>
        </authorList>
    </citation>
    <scope>NUCLEOTIDE SEQUENCE</scope>
</reference>
<proteinExistence type="predicted"/>
<dbReference type="EMBL" id="CAJPWZ010003169">
    <property type="protein sequence ID" value="CAG2253815.1"/>
    <property type="molecule type" value="Genomic_DNA"/>
</dbReference>
<gene>
    <name evidence="2" type="ORF">MEDL_65316</name>
</gene>
<evidence type="ECO:0000313" key="2">
    <source>
        <dbReference type="EMBL" id="CAG2253815.1"/>
    </source>
</evidence>
<accession>A0A8S3V846</accession>
<sequence length="273" mass="30635">MGEKGGIGAIHPTSCDTGFTSDGSKCEPCPSDKYGEKCGKICICDDSECYNITGTDVNCYHHTSRFVTFIGFLLHKCWNAFINPLKGNDRNTNEIGHGQRKDEEGIESVYNEIDELAMNTITPRTSFHHSYLELPNIPSSKLNENTCSTPISVCSTQLRSKSQPGQHNSRHQLKEHTTDQHSSVELQSIEIMFEHRESSLPSNATVKGIQNKYSVSQESTYIGFGRSMSYNKLTLKDVRSQARRINVVDNPIYHETVNRQPKSATSLLKRKTI</sequence>
<dbReference type="AlphaFoldDB" id="A0A8S3V846"/>